<evidence type="ECO:0000313" key="4">
    <source>
        <dbReference type="Proteomes" id="UP000005426"/>
    </source>
</evidence>
<evidence type="ECO:0000259" key="2">
    <source>
        <dbReference type="PROSITE" id="PS50837"/>
    </source>
</evidence>
<dbReference type="InterPro" id="IPR027417">
    <property type="entry name" value="P-loop_NTPase"/>
</dbReference>
<dbReference type="OrthoDB" id="4898949at2759"/>
<dbReference type="InterPro" id="IPR007111">
    <property type="entry name" value="NACHT_NTPase"/>
</dbReference>
<dbReference type="PROSITE" id="PS50837">
    <property type="entry name" value="NACHT"/>
    <property type="match status" value="1"/>
</dbReference>
<comment type="caution">
    <text evidence="3">The sequence shown here is derived from an EMBL/GenBank/DDBJ whole genome shotgun (WGS) entry which is preliminary data.</text>
</comment>
<keyword evidence="4" id="KW-1185">Reference proteome</keyword>
<dbReference type="AlphaFoldDB" id="G9NLJ9"/>
<dbReference type="PANTHER" id="PTHR10039">
    <property type="entry name" value="AMELOGENIN"/>
    <property type="match status" value="1"/>
</dbReference>
<dbReference type="Gene3D" id="3.40.50.300">
    <property type="entry name" value="P-loop containing nucleotide triphosphate hydrolases"/>
    <property type="match status" value="1"/>
</dbReference>
<evidence type="ECO:0000313" key="3">
    <source>
        <dbReference type="EMBL" id="EHK48761.1"/>
    </source>
</evidence>
<reference evidence="3 4" key="1">
    <citation type="journal article" date="2011" name="Genome Biol.">
        <title>Comparative genome sequence analysis underscores mycoparasitism as the ancestral life style of Trichoderma.</title>
        <authorList>
            <person name="Kubicek C.P."/>
            <person name="Herrera-Estrella A."/>
            <person name="Seidl-Seiboth V."/>
            <person name="Martinez D.A."/>
            <person name="Druzhinina I.S."/>
            <person name="Thon M."/>
            <person name="Zeilinger S."/>
            <person name="Casas-Flores S."/>
            <person name="Horwitz B.A."/>
            <person name="Mukherjee P.K."/>
            <person name="Mukherjee M."/>
            <person name="Kredics L."/>
            <person name="Alcaraz L.D."/>
            <person name="Aerts A."/>
            <person name="Antal Z."/>
            <person name="Atanasova L."/>
            <person name="Cervantes-Badillo M.G."/>
            <person name="Challacombe J."/>
            <person name="Chertkov O."/>
            <person name="McCluskey K."/>
            <person name="Coulpier F."/>
            <person name="Deshpande N."/>
            <person name="von Doehren H."/>
            <person name="Ebbole D.J."/>
            <person name="Esquivel-Naranjo E.U."/>
            <person name="Fekete E."/>
            <person name="Flipphi M."/>
            <person name="Glaser F."/>
            <person name="Gomez-Rodriguez E.Y."/>
            <person name="Gruber S."/>
            <person name="Han C."/>
            <person name="Henrissat B."/>
            <person name="Hermosa R."/>
            <person name="Hernandez-Onate M."/>
            <person name="Karaffa L."/>
            <person name="Kosti I."/>
            <person name="Le Crom S."/>
            <person name="Lindquist E."/>
            <person name="Lucas S."/>
            <person name="Luebeck M."/>
            <person name="Luebeck P.S."/>
            <person name="Margeot A."/>
            <person name="Metz B."/>
            <person name="Misra M."/>
            <person name="Nevalainen H."/>
            <person name="Omann M."/>
            <person name="Packer N."/>
            <person name="Perrone G."/>
            <person name="Uresti-Rivera E.E."/>
            <person name="Salamov A."/>
            <person name="Schmoll M."/>
            <person name="Seiboth B."/>
            <person name="Shapiro H."/>
            <person name="Sukno S."/>
            <person name="Tamayo-Ramos J.A."/>
            <person name="Tisch D."/>
            <person name="Wiest A."/>
            <person name="Wilkinson H.H."/>
            <person name="Zhang M."/>
            <person name="Coutinho P.M."/>
            <person name="Kenerley C.M."/>
            <person name="Monte E."/>
            <person name="Baker S.E."/>
            <person name="Grigoriev I.V."/>
        </authorList>
    </citation>
    <scope>NUCLEOTIDE SEQUENCE [LARGE SCALE GENOMIC DNA]</scope>
    <source>
        <strain evidence="4">ATCC 20476 / IMI 206040</strain>
    </source>
</reference>
<gene>
    <name evidence="3" type="ORF">TRIATDRAFT_215011</name>
</gene>
<keyword evidence="1" id="KW-0677">Repeat</keyword>
<feature type="non-terminal residue" evidence="3">
    <location>
        <position position="592"/>
    </location>
</feature>
<feature type="domain" description="NACHT" evidence="2">
    <location>
        <begin position="92"/>
        <end position="232"/>
    </location>
</feature>
<proteinExistence type="predicted"/>
<dbReference type="OMA" id="HRANWIT"/>
<dbReference type="EMBL" id="ABDG02000018">
    <property type="protein sequence ID" value="EHK48761.1"/>
    <property type="molecule type" value="Genomic_DNA"/>
</dbReference>
<dbReference type="eggNOG" id="KOG0266">
    <property type="taxonomic scope" value="Eukaryota"/>
</dbReference>
<organism evidence="3 4">
    <name type="scientific">Hypocrea atroviridis (strain ATCC 20476 / IMI 206040)</name>
    <name type="common">Trichoderma atroviride</name>
    <dbReference type="NCBI Taxonomy" id="452589"/>
    <lineage>
        <taxon>Eukaryota</taxon>
        <taxon>Fungi</taxon>
        <taxon>Dikarya</taxon>
        <taxon>Ascomycota</taxon>
        <taxon>Pezizomycotina</taxon>
        <taxon>Sordariomycetes</taxon>
        <taxon>Hypocreomycetidae</taxon>
        <taxon>Hypocreales</taxon>
        <taxon>Hypocreaceae</taxon>
        <taxon>Trichoderma</taxon>
    </lineage>
</organism>
<dbReference type="STRING" id="452589.G9NLJ9"/>
<evidence type="ECO:0000256" key="1">
    <source>
        <dbReference type="ARBA" id="ARBA00022737"/>
    </source>
</evidence>
<sequence>MSVDWENFAAATAASASRGLIDRYPQSDKLPSVDFKHEADRACLRDLYITSPPDDKARIEQTKGGLLHDVYAWVLENDAYMQWHHNHDNQTRLLWIKGDPGKGKTMLLCGIINELQSTTRNLCYFLCQATDSRLNNASSILRGLMHMLISKQPSLISYLKTEYSKSGKLLFEDSNSWTILSRIFFNMLQDPITKDLTIIVDALDECLADLPQLLGLIQSSSHLQVKWLVSSRNETNIQDILVRNNTKLIISLELNTTFISSAISLYIEFKANSLSKIKRYTPAVKASIQEYLSQNADGTFLWVALVCELLAKAPSFDPLPKSAEYPRGLNNLYERMIEKVLNNESDWGRRILAISTVARRPLSLQEFETLSPFPSKVDNIELLEKRWEEALGYCGSFLTKRNGIIYFIHQSAKNFILDKASDRLFHGGIELVHKHIFSISISAITATLKRDIYKLAKPGFLLNDLDDTPSPDPLAAVGYCCIYWIDHFEDSISRASGTQGHEMIYEFLLKRFIYWLEALSLLRSVYYGQAGLQKLKRLLPESELVWDAHRFLQMFGKVIEDAPLQVYVSALLFSPAKSIIRQSFQAESPHWV</sequence>
<dbReference type="HOGENOM" id="CLU_000288_6_21_1"/>
<accession>G9NLJ9</accession>
<name>G9NLJ9_HYPAI</name>
<dbReference type="SUPFAM" id="SSF52540">
    <property type="entry name" value="P-loop containing nucleoside triphosphate hydrolases"/>
    <property type="match status" value="1"/>
</dbReference>
<protein>
    <recommendedName>
        <fullName evidence="2">NACHT domain-containing protein</fullName>
    </recommendedName>
</protein>
<dbReference type="InterPro" id="IPR056884">
    <property type="entry name" value="NPHP3-like_N"/>
</dbReference>
<dbReference type="Pfam" id="PF24883">
    <property type="entry name" value="NPHP3_N"/>
    <property type="match status" value="1"/>
</dbReference>
<dbReference type="Proteomes" id="UP000005426">
    <property type="component" value="Unassembled WGS sequence"/>
</dbReference>